<sequence>MTSLNNMGTKRSSQKTYSASNALPSLRGKDSKQAETEYSRHERRLGNFHLRCLYRISDKNGPEKKFKRPPVFADQMLFPGRRLDRIQQSLVSGYSGRSLDIETIVSGDRPDVASHVDSTSVAVGGGGPPAPGLLGSASFSRSMNDINGGWTGGQSWDAVRQPLSSAHSHLTLNSRQPSRDRLRSRSGSRPSRTATLGSTFPGASSSLGNLNNIGLGPKTTGLAAGGFPVSSSRWRSLGPQVTSLSHPRDKKVLRDVSSPDSSYSSESVSERGSYSPQVQQPPPQEPVPKIHLNRQDSNESNPNLNSTQCKRPKYLKRTSRRDSRALATSPTPQLDKILWALVPDEFANISDTGVSDMGPSSHQDSASSRFMTFTDLEACEGKGQTSRVPDTPRRPTLTEETLKSQNALQSMSTDDRIMQWLADCDEKLTTMNLPTHLPDISYTFKHVKPHP</sequence>
<dbReference type="Proteomes" id="UP001283361">
    <property type="component" value="Unassembled WGS sequence"/>
</dbReference>
<feature type="compositionally biased region" description="Basic and acidic residues" evidence="1">
    <location>
        <begin position="390"/>
        <end position="401"/>
    </location>
</feature>
<organism evidence="2 3">
    <name type="scientific">Elysia crispata</name>
    <name type="common">lettuce slug</name>
    <dbReference type="NCBI Taxonomy" id="231223"/>
    <lineage>
        <taxon>Eukaryota</taxon>
        <taxon>Metazoa</taxon>
        <taxon>Spiralia</taxon>
        <taxon>Lophotrochozoa</taxon>
        <taxon>Mollusca</taxon>
        <taxon>Gastropoda</taxon>
        <taxon>Heterobranchia</taxon>
        <taxon>Euthyneura</taxon>
        <taxon>Panpulmonata</taxon>
        <taxon>Sacoglossa</taxon>
        <taxon>Placobranchoidea</taxon>
        <taxon>Plakobranchidae</taxon>
        <taxon>Elysia</taxon>
    </lineage>
</organism>
<name>A0AAE1BBM1_9GAST</name>
<feature type="region of interest" description="Disordered" evidence="1">
    <location>
        <begin position="168"/>
        <end position="207"/>
    </location>
</feature>
<evidence type="ECO:0000313" key="3">
    <source>
        <dbReference type="Proteomes" id="UP001283361"/>
    </source>
</evidence>
<dbReference type="AlphaFoldDB" id="A0AAE1BBM1"/>
<feature type="compositionally biased region" description="Low complexity" evidence="1">
    <location>
        <begin position="255"/>
        <end position="278"/>
    </location>
</feature>
<feature type="region of interest" description="Disordered" evidence="1">
    <location>
        <begin position="1"/>
        <end position="40"/>
    </location>
</feature>
<feature type="compositionally biased region" description="Polar residues" evidence="1">
    <location>
        <begin position="1"/>
        <end position="23"/>
    </location>
</feature>
<gene>
    <name evidence="2" type="ORF">RRG08_004502</name>
</gene>
<feature type="region of interest" description="Disordered" evidence="1">
    <location>
        <begin position="380"/>
        <end position="401"/>
    </location>
</feature>
<feature type="compositionally biased region" description="Basic and acidic residues" evidence="1">
    <location>
        <begin position="27"/>
        <end position="40"/>
    </location>
</feature>
<feature type="compositionally biased region" description="Polar residues" evidence="1">
    <location>
        <begin position="298"/>
        <end position="309"/>
    </location>
</feature>
<comment type="caution">
    <text evidence="2">The sequence shown here is derived from an EMBL/GenBank/DDBJ whole genome shotgun (WGS) entry which is preliminary data.</text>
</comment>
<evidence type="ECO:0000313" key="2">
    <source>
        <dbReference type="EMBL" id="KAK3802212.1"/>
    </source>
</evidence>
<proteinExistence type="predicted"/>
<keyword evidence="3" id="KW-1185">Reference proteome</keyword>
<accession>A0AAE1BBM1</accession>
<evidence type="ECO:0000256" key="1">
    <source>
        <dbReference type="SAM" id="MobiDB-lite"/>
    </source>
</evidence>
<dbReference type="EMBL" id="JAWDGP010000260">
    <property type="protein sequence ID" value="KAK3802212.1"/>
    <property type="molecule type" value="Genomic_DNA"/>
</dbReference>
<feature type="compositionally biased region" description="Polar residues" evidence="1">
    <location>
        <begin position="193"/>
        <end position="207"/>
    </location>
</feature>
<reference evidence="2" key="1">
    <citation type="journal article" date="2023" name="G3 (Bethesda)">
        <title>A reference genome for the long-term kleptoplast-retaining sea slug Elysia crispata morphotype clarki.</title>
        <authorList>
            <person name="Eastman K.E."/>
            <person name="Pendleton A.L."/>
            <person name="Shaikh M.A."/>
            <person name="Suttiyut T."/>
            <person name="Ogas R."/>
            <person name="Tomko P."/>
            <person name="Gavelis G."/>
            <person name="Widhalm J.R."/>
            <person name="Wisecaver J.H."/>
        </authorList>
    </citation>
    <scope>NUCLEOTIDE SEQUENCE</scope>
    <source>
        <strain evidence="2">ECLA1</strain>
    </source>
</reference>
<protein>
    <submittedName>
        <fullName evidence="2">Uncharacterized protein</fullName>
    </submittedName>
</protein>
<feature type="region of interest" description="Disordered" evidence="1">
    <location>
        <begin position="232"/>
        <end position="330"/>
    </location>
</feature>
<feature type="compositionally biased region" description="Polar residues" evidence="1">
    <location>
        <begin position="232"/>
        <end position="245"/>
    </location>
</feature>
<feature type="compositionally biased region" description="Basic residues" evidence="1">
    <location>
        <begin position="310"/>
        <end position="319"/>
    </location>
</feature>